<sequence>MVGTNYHNIRELASELSCPLEPFKGRALDIDRGVLIHEDTSLICEYQKLLPHINHYLGERSHTQAVANPGHGILSEEQLFPPIGQYLTAKQLEYLRDAWALAFTSAGYGYMDADVPVAYFLKFIEASENKISYFPNGFYKLWEKMIEGINVITRAHVTKVDRSLAKANLGPILVTYQQSPYQQTVAFDYLIIATNPRQTEPFLDCTPDEATLFRQVVYFDYYTIIATVEGLSTKQGLTTIPKYCQDKTYVGHITAFYCAYEGIPTYSFYAYGAAEVPQEKVIEYFREDIEKMGGSLKGIHYTKHWDFFPHVNSLSMARGFYSKAEGLQGQHNTFYTGSWLDLELTENCVQYSKDLVMRFFSDTPNQSLHLPTSPPVEVKPPSMMTLGLALKSAAEKYPEKAAFTWVNASLKEELQLTYAQLYRQARSVAQFLVTKGHKKGDRVLLCYAPGLKFLPILFGCFMCGVIAVPVAPPNLSTAQKDIARFTYLTSTTGARICFSDKDYLQYTRFYASKALVGFVDKIKWPEGLTWIEGETISPKTLYEERLIAQVDPNDVAVLQFSSGSTGDPKGVMLTHKNLLHNVDLMQAETGINAESIFAFWVPQFHDLGLIGGFLNTVRAASRSIVMSPLTFLQRPEVWLQMISKYEANFTAAPNFAYELAARKCSDKTLESLDLSSLIGAFNGAEPVRWSTLHVFAEKFAKAGFNLSAFKCLYGLAEHCAYAVGFRNTHGVPTVIDVDPQDLLSGRVTIRSNPSIPNRIVATGVPNTSMQVEVRIVDPNTRLLCPPNVVGEVWLSSPSVGEGYYGKEELSEEVFRAKLHNDEDQDRGCFLRTGDLGFMHKGQLFITGRLKDVIIINGKNHYPHDIELTVQQCHPRIRPGCVAALHHHDPSRGTDTLVILAEIRDDREKVELDAIIHEISRVVPANHGLSAERVALLRAHSIPKTTSGKLQRARTKAMLMAGELDKRILLSDGNLAEKTKPRLSVSASVEVNLTLAEISEVIKRGVQKVSKLAPPEVDESANIITAYGFDSLAAVQLTASLKDDFRVEIPPTLLYDIPTVEGLAKHVAKLLSAQKAESVVTSPTFAPPESPFTPQPSLSEIESILGTHVQKTSRIAAKLEKIDRKANIITEYGFDSLGVVQLSALIRASFQVEVAPAAVYDIYTISALAEHIYSLMSPQKKRRPVVQDKKEILSTKAMPLLVPLAPTNPSNRNNPALFCIHPLLGNVAAYVHISRVIGITRPLYGVQSPADFPPDITILAKRYADVIQREQPSGPYYLCGYSYGGLIAWEAAKHLAALGEKIGGLYLIDAPSPIAQPVKPIREDKEPHLIWEEEIEQLLSDVDSQWMLRKRASDPEQITDLKRLVGKHIRAMYAHTEDISTLSAVQPYPIHYWRAKDLSKTSSLLLDHPCFHEPSWGWRKYKGSITFYNSVPGHHYSVLSEGNCQKLARELDRALPKSNRRSSAELRPLLLEKSANRDRCSLKSSKRSPHNITHFLSAKVPLYYVIAITIAISYTMQRLTTIVI</sequence>
<dbReference type="SMART" id="SM00823">
    <property type="entry name" value="PKS_PP"/>
    <property type="match status" value="2"/>
</dbReference>
<dbReference type="InterPro" id="IPR036188">
    <property type="entry name" value="FAD/NAD-bd_sf"/>
</dbReference>
<dbReference type="InterPro" id="IPR020845">
    <property type="entry name" value="AMP-binding_CS"/>
</dbReference>
<feature type="domain" description="Carrier" evidence="7">
    <location>
        <begin position="995"/>
        <end position="1070"/>
    </location>
</feature>
<protein>
    <submittedName>
        <fullName evidence="8">4709_t:CDS:1</fullName>
    </submittedName>
</protein>
<dbReference type="PROSITE" id="PS00455">
    <property type="entry name" value="AMP_BINDING"/>
    <property type="match status" value="1"/>
</dbReference>
<dbReference type="GO" id="GO:0008610">
    <property type="term" value="P:lipid biosynthetic process"/>
    <property type="evidence" value="ECO:0007669"/>
    <property type="project" value="InterPro"/>
</dbReference>
<feature type="domain" description="Carrier" evidence="7">
    <location>
        <begin position="1098"/>
        <end position="1175"/>
    </location>
</feature>
<evidence type="ECO:0000256" key="5">
    <source>
        <dbReference type="ARBA" id="ARBA00022832"/>
    </source>
</evidence>
<dbReference type="InterPro" id="IPR009081">
    <property type="entry name" value="PP-bd_ACP"/>
</dbReference>
<dbReference type="SUPFAM" id="SSF47336">
    <property type="entry name" value="ACP-like"/>
    <property type="match status" value="2"/>
</dbReference>
<dbReference type="SUPFAM" id="SSF51905">
    <property type="entry name" value="FAD/NAD(P)-binding domain"/>
    <property type="match status" value="1"/>
</dbReference>
<comment type="similarity">
    <text evidence="1">Belongs to the ATP-dependent AMP-binding enzyme family.</text>
</comment>
<dbReference type="InterPro" id="IPR000873">
    <property type="entry name" value="AMP-dep_synth/lig_dom"/>
</dbReference>
<keyword evidence="4" id="KW-0436">Ligase</keyword>
<dbReference type="Gene3D" id="3.40.50.12780">
    <property type="entry name" value="N-terminal domain of ligase-like"/>
    <property type="match status" value="1"/>
</dbReference>
<evidence type="ECO:0000313" key="8">
    <source>
        <dbReference type="EMBL" id="CAG8466433.1"/>
    </source>
</evidence>
<dbReference type="Gene3D" id="3.30.70.1990">
    <property type="match status" value="1"/>
</dbReference>
<evidence type="ECO:0000256" key="2">
    <source>
        <dbReference type="ARBA" id="ARBA00022450"/>
    </source>
</evidence>
<organism evidence="8 9">
    <name type="scientific">Paraglomus occultum</name>
    <dbReference type="NCBI Taxonomy" id="144539"/>
    <lineage>
        <taxon>Eukaryota</taxon>
        <taxon>Fungi</taxon>
        <taxon>Fungi incertae sedis</taxon>
        <taxon>Mucoromycota</taxon>
        <taxon>Glomeromycotina</taxon>
        <taxon>Glomeromycetes</taxon>
        <taxon>Paraglomerales</taxon>
        <taxon>Paraglomeraceae</taxon>
        <taxon>Paraglomus</taxon>
    </lineage>
</organism>
<dbReference type="InterPro" id="IPR036736">
    <property type="entry name" value="ACP-like_sf"/>
</dbReference>
<evidence type="ECO:0000259" key="7">
    <source>
        <dbReference type="PROSITE" id="PS50075"/>
    </source>
</evidence>
<dbReference type="PROSITE" id="PS00012">
    <property type="entry name" value="PHOSPHOPANTETHEINE"/>
    <property type="match status" value="2"/>
</dbReference>
<reference evidence="8" key="1">
    <citation type="submission" date="2021-06" db="EMBL/GenBank/DDBJ databases">
        <authorList>
            <person name="Kallberg Y."/>
            <person name="Tangrot J."/>
            <person name="Rosling A."/>
        </authorList>
    </citation>
    <scope>NUCLEOTIDE SEQUENCE</scope>
    <source>
        <strain evidence="8">IA702</strain>
    </source>
</reference>
<dbReference type="SMART" id="SM00824">
    <property type="entry name" value="PKS_TE"/>
    <property type="match status" value="1"/>
</dbReference>
<evidence type="ECO:0000256" key="3">
    <source>
        <dbReference type="ARBA" id="ARBA00022553"/>
    </source>
</evidence>
<proteinExistence type="inferred from homology"/>
<dbReference type="Pfam" id="PF00501">
    <property type="entry name" value="AMP-binding"/>
    <property type="match status" value="1"/>
</dbReference>
<dbReference type="GO" id="GO:0031177">
    <property type="term" value="F:phosphopantetheine binding"/>
    <property type="evidence" value="ECO:0007669"/>
    <property type="project" value="InterPro"/>
</dbReference>
<dbReference type="PANTHER" id="PTHR22754">
    <property type="entry name" value="DISCO-INTERACTING PROTEIN 2 DIP2 -RELATED"/>
    <property type="match status" value="1"/>
</dbReference>
<keyword evidence="3" id="KW-0597">Phosphoprotein</keyword>
<dbReference type="InterPro" id="IPR042099">
    <property type="entry name" value="ANL_N_sf"/>
</dbReference>
<dbReference type="Pfam" id="PF00975">
    <property type="entry name" value="Thioesterase"/>
    <property type="match status" value="1"/>
</dbReference>
<dbReference type="Proteomes" id="UP000789572">
    <property type="component" value="Unassembled WGS sequence"/>
</dbReference>
<dbReference type="PANTHER" id="PTHR22754:SF32">
    <property type="entry name" value="DISCO-INTERACTING PROTEIN 2"/>
    <property type="match status" value="1"/>
</dbReference>
<name>A0A9N8VW42_9GLOM</name>
<keyword evidence="9" id="KW-1185">Reference proteome</keyword>
<keyword evidence="5" id="KW-0276">Fatty acid metabolism</keyword>
<accession>A0A9N8VW42</accession>
<dbReference type="InterPro" id="IPR040097">
    <property type="entry name" value="FAAL/FAAC"/>
</dbReference>
<keyword evidence="2" id="KW-0596">Phosphopantetheine</keyword>
<dbReference type="Gene3D" id="3.30.300.30">
    <property type="match status" value="1"/>
</dbReference>
<comment type="caution">
    <text evidence="8">The sequence shown here is derived from an EMBL/GenBank/DDBJ whole genome shotgun (WGS) entry which is preliminary data.</text>
</comment>
<dbReference type="Pfam" id="PF23024">
    <property type="entry name" value="AMP-dom_DIP2-like"/>
    <property type="match status" value="1"/>
</dbReference>
<dbReference type="InterPro" id="IPR020806">
    <property type="entry name" value="PKS_PP-bd"/>
</dbReference>
<keyword evidence="6" id="KW-0443">Lipid metabolism</keyword>
<dbReference type="InterPro" id="IPR029058">
    <property type="entry name" value="AB_hydrolase_fold"/>
</dbReference>
<dbReference type="GO" id="GO:0006631">
    <property type="term" value="P:fatty acid metabolic process"/>
    <property type="evidence" value="ECO:0007669"/>
    <property type="project" value="UniProtKB-KW"/>
</dbReference>
<dbReference type="Gene3D" id="1.10.405.20">
    <property type="match status" value="1"/>
</dbReference>
<dbReference type="OrthoDB" id="69964at2759"/>
<dbReference type="SUPFAM" id="SSF56801">
    <property type="entry name" value="Acetyl-CoA synthetase-like"/>
    <property type="match status" value="1"/>
</dbReference>
<evidence type="ECO:0000256" key="4">
    <source>
        <dbReference type="ARBA" id="ARBA00022598"/>
    </source>
</evidence>
<dbReference type="SUPFAM" id="SSF53474">
    <property type="entry name" value="alpha/beta-Hydrolases"/>
    <property type="match status" value="1"/>
</dbReference>
<dbReference type="GO" id="GO:0016874">
    <property type="term" value="F:ligase activity"/>
    <property type="evidence" value="ECO:0007669"/>
    <property type="project" value="UniProtKB-KW"/>
</dbReference>
<dbReference type="FunFam" id="3.40.50.12780:FF:000013">
    <property type="entry name" value="Long-chain-fatty-acid--AMP ligase FadD32"/>
    <property type="match status" value="1"/>
</dbReference>
<dbReference type="Pfam" id="PF00550">
    <property type="entry name" value="PP-binding"/>
    <property type="match status" value="2"/>
</dbReference>
<evidence type="ECO:0000256" key="6">
    <source>
        <dbReference type="ARBA" id="ARBA00023098"/>
    </source>
</evidence>
<dbReference type="InterPro" id="IPR001031">
    <property type="entry name" value="Thioesterase"/>
</dbReference>
<evidence type="ECO:0000313" key="9">
    <source>
        <dbReference type="Proteomes" id="UP000789572"/>
    </source>
</evidence>
<dbReference type="Gene3D" id="3.50.50.60">
    <property type="entry name" value="FAD/NAD(P)-binding domain"/>
    <property type="match status" value="1"/>
</dbReference>
<dbReference type="Gene3D" id="3.40.50.1820">
    <property type="entry name" value="alpha/beta hydrolase"/>
    <property type="match status" value="1"/>
</dbReference>
<dbReference type="InterPro" id="IPR006162">
    <property type="entry name" value="Ppantetheine_attach_site"/>
</dbReference>
<dbReference type="InterPro" id="IPR025110">
    <property type="entry name" value="AMP-bd_C"/>
</dbReference>
<dbReference type="CDD" id="cd05931">
    <property type="entry name" value="FAAL"/>
    <property type="match status" value="1"/>
</dbReference>
<dbReference type="PROSITE" id="PS50075">
    <property type="entry name" value="CARRIER"/>
    <property type="match status" value="2"/>
</dbReference>
<dbReference type="InterPro" id="IPR020802">
    <property type="entry name" value="TesA-like"/>
</dbReference>
<gene>
    <name evidence="8" type="ORF">POCULU_LOCUS820</name>
</gene>
<dbReference type="InterPro" id="IPR045851">
    <property type="entry name" value="AMP-bd_C_sf"/>
</dbReference>
<evidence type="ECO:0000256" key="1">
    <source>
        <dbReference type="ARBA" id="ARBA00006432"/>
    </source>
</evidence>
<dbReference type="Gene3D" id="1.10.1200.10">
    <property type="entry name" value="ACP-like"/>
    <property type="match status" value="2"/>
</dbReference>
<dbReference type="EMBL" id="CAJVPJ010000049">
    <property type="protein sequence ID" value="CAG8466433.1"/>
    <property type="molecule type" value="Genomic_DNA"/>
</dbReference>